<dbReference type="EMBL" id="UZAH01014778">
    <property type="protein sequence ID" value="VDO43067.1"/>
    <property type="molecule type" value="Genomic_DNA"/>
</dbReference>
<accession>A0A3P7W8X0</accession>
<gene>
    <name evidence="1" type="ORF">HPBE_LOCUS3784</name>
</gene>
<evidence type="ECO:0000313" key="1">
    <source>
        <dbReference type="EMBL" id="VDO43067.1"/>
    </source>
</evidence>
<reference evidence="1" key="1">
    <citation type="submission" date="2018-11" db="EMBL/GenBank/DDBJ databases">
        <authorList>
            <consortium name="Pathogen Informatics"/>
        </authorList>
    </citation>
    <scope>NUCLEOTIDE SEQUENCE [LARGE SCALE GENOMIC DNA]</scope>
</reference>
<dbReference type="OrthoDB" id="9970333at2759"/>
<proteinExistence type="predicted"/>
<organism evidence="1">
    <name type="scientific">Heligmosomoides polygyrus</name>
    <name type="common">Parasitic roundworm</name>
    <dbReference type="NCBI Taxonomy" id="6339"/>
    <lineage>
        <taxon>Eukaryota</taxon>
        <taxon>Metazoa</taxon>
        <taxon>Ecdysozoa</taxon>
        <taxon>Nematoda</taxon>
        <taxon>Chromadorea</taxon>
        <taxon>Rhabditida</taxon>
        <taxon>Rhabditina</taxon>
        <taxon>Rhabditomorpha</taxon>
        <taxon>Strongyloidea</taxon>
        <taxon>Heligmosomidae</taxon>
        <taxon>Heligmosomoides</taxon>
    </lineage>
</organism>
<name>A0A3P7W8X0_HELPZ</name>
<sequence>MAGRKFTNYDNLKSDIADSKSQPPDFWAKGIGDLPNRWATVVDTVVDYIVD</sequence>
<dbReference type="AlphaFoldDB" id="A0A3P7W8X0"/>
<protein>
    <submittedName>
        <fullName evidence="1">Uncharacterized protein</fullName>
    </submittedName>
</protein>